<keyword evidence="2" id="KW-1185">Reference proteome</keyword>
<name>A0AAD5MM11_PARTN</name>
<evidence type="ECO:0000313" key="2">
    <source>
        <dbReference type="Proteomes" id="UP001196413"/>
    </source>
</evidence>
<proteinExistence type="predicted"/>
<reference evidence="1" key="1">
    <citation type="submission" date="2021-06" db="EMBL/GenBank/DDBJ databases">
        <title>Parelaphostrongylus tenuis whole genome reference sequence.</title>
        <authorList>
            <person name="Garwood T.J."/>
            <person name="Larsen P.A."/>
            <person name="Fountain-Jones N.M."/>
            <person name="Garbe J.R."/>
            <person name="Macchietto M.G."/>
            <person name="Kania S.A."/>
            <person name="Gerhold R.W."/>
            <person name="Richards J.E."/>
            <person name="Wolf T.M."/>
        </authorList>
    </citation>
    <scope>NUCLEOTIDE SEQUENCE</scope>
    <source>
        <strain evidence="1">MNPRO001-30</strain>
        <tissue evidence="1">Meninges</tissue>
    </source>
</reference>
<dbReference type="EMBL" id="JAHQIW010004072">
    <property type="protein sequence ID" value="KAJ1360995.1"/>
    <property type="molecule type" value="Genomic_DNA"/>
</dbReference>
<evidence type="ECO:0000313" key="1">
    <source>
        <dbReference type="EMBL" id="KAJ1360995.1"/>
    </source>
</evidence>
<accession>A0AAD5MM11</accession>
<dbReference type="AlphaFoldDB" id="A0AAD5MM11"/>
<comment type="caution">
    <text evidence="1">The sequence shown here is derived from an EMBL/GenBank/DDBJ whole genome shotgun (WGS) entry which is preliminary data.</text>
</comment>
<sequence>MAKCRPPIFTPMLSHFDVRMIFYMVTASNIANTMQRQPYQTPLLAISFNCFGMLSEATPMIVPD</sequence>
<dbReference type="Proteomes" id="UP001196413">
    <property type="component" value="Unassembled WGS sequence"/>
</dbReference>
<organism evidence="1 2">
    <name type="scientific">Parelaphostrongylus tenuis</name>
    <name type="common">Meningeal worm</name>
    <dbReference type="NCBI Taxonomy" id="148309"/>
    <lineage>
        <taxon>Eukaryota</taxon>
        <taxon>Metazoa</taxon>
        <taxon>Ecdysozoa</taxon>
        <taxon>Nematoda</taxon>
        <taxon>Chromadorea</taxon>
        <taxon>Rhabditida</taxon>
        <taxon>Rhabditina</taxon>
        <taxon>Rhabditomorpha</taxon>
        <taxon>Strongyloidea</taxon>
        <taxon>Metastrongylidae</taxon>
        <taxon>Parelaphostrongylus</taxon>
    </lineage>
</organism>
<gene>
    <name evidence="1" type="ORF">KIN20_020137</name>
</gene>
<protein>
    <submittedName>
        <fullName evidence="1">Uncharacterized protein</fullName>
    </submittedName>
</protein>